<evidence type="ECO:0000256" key="5">
    <source>
        <dbReference type="SAM" id="MobiDB-lite"/>
    </source>
</evidence>
<evidence type="ECO:0000256" key="4">
    <source>
        <dbReference type="PROSITE-ProRule" id="PRU10141"/>
    </source>
</evidence>
<dbReference type="EC" id="2.7.11.1" evidence="1"/>
<feature type="region of interest" description="Disordered" evidence="5">
    <location>
        <begin position="264"/>
        <end position="320"/>
    </location>
</feature>
<evidence type="ECO:0000256" key="2">
    <source>
        <dbReference type="ARBA" id="ARBA00022741"/>
    </source>
</evidence>
<reference evidence="7" key="1">
    <citation type="submission" date="2021-11" db="EMBL/GenBank/DDBJ databases">
        <authorList>
            <consortium name="Genoscope - CEA"/>
            <person name="William W."/>
        </authorList>
    </citation>
    <scope>NUCLEOTIDE SEQUENCE</scope>
</reference>
<keyword evidence="2 4" id="KW-0547">Nucleotide-binding</keyword>
<dbReference type="Gene3D" id="1.10.510.10">
    <property type="entry name" value="Transferase(Phosphotransferase) domain 1"/>
    <property type="match status" value="1"/>
</dbReference>
<evidence type="ECO:0000313" key="8">
    <source>
        <dbReference type="Proteomes" id="UP000789595"/>
    </source>
</evidence>
<accession>A0A8J2SXL8</accession>
<dbReference type="InterPro" id="IPR011009">
    <property type="entry name" value="Kinase-like_dom_sf"/>
</dbReference>
<evidence type="ECO:0000313" key="7">
    <source>
        <dbReference type="EMBL" id="CAH0379378.1"/>
    </source>
</evidence>
<gene>
    <name evidence="7" type="ORF">PECAL_6P09960</name>
</gene>
<evidence type="ECO:0000256" key="3">
    <source>
        <dbReference type="ARBA" id="ARBA00022840"/>
    </source>
</evidence>
<name>A0A8J2SXL8_9STRA</name>
<dbReference type="InterPro" id="IPR050629">
    <property type="entry name" value="STE20/SPS1-PAK"/>
</dbReference>
<dbReference type="PROSITE" id="PS00107">
    <property type="entry name" value="PROTEIN_KINASE_ATP"/>
    <property type="match status" value="1"/>
</dbReference>
<dbReference type="PANTHER" id="PTHR48012:SF26">
    <property type="entry name" value="SERINE_THREONINE-PROTEIN KINASE DDB_G0283821-RELATED"/>
    <property type="match status" value="1"/>
</dbReference>
<comment type="caution">
    <text evidence="7">The sequence shown here is derived from an EMBL/GenBank/DDBJ whole genome shotgun (WGS) entry which is preliminary data.</text>
</comment>
<dbReference type="GO" id="GO:0005524">
    <property type="term" value="F:ATP binding"/>
    <property type="evidence" value="ECO:0007669"/>
    <property type="project" value="UniProtKB-UniRule"/>
</dbReference>
<dbReference type="InterPro" id="IPR017441">
    <property type="entry name" value="Protein_kinase_ATP_BS"/>
</dbReference>
<dbReference type="Pfam" id="PF00069">
    <property type="entry name" value="Pkinase"/>
    <property type="match status" value="1"/>
</dbReference>
<organism evidence="7 8">
    <name type="scientific">Pelagomonas calceolata</name>
    <dbReference type="NCBI Taxonomy" id="35677"/>
    <lineage>
        <taxon>Eukaryota</taxon>
        <taxon>Sar</taxon>
        <taxon>Stramenopiles</taxon>
        <taxon>Ochrophyta</taxon>
        <taxon>Pelagophyceae</taxon>
        <taxon>Pelagomonadales</taxon>
        <taxon>Pelagomonadaceae</taxon>
        <taxon>Pelagomonas</taxon>
    </lineage>
</organism>
<dbReference type="InterPro" id="IPR000719">
    <property type="entry name" value="Prot_kinase_dom"/>
</dbReference>
<keyword evidence="3 4" id="KW-0067">ATP-binding</keyword>
<feature type="compositionally biased region" description="Polar residues" evidence="5">
    <location>
        <begin position="307"/>
        <end position="320"/>
    </location>
</feature>
<keyword evidence="8" id="KW-1185">Reference proteome</keyword>
<dbReference type="AlphaFoldDB" id="A0A8J2SXL8"/>
<dbReference type="PROSITE" id="PS50011">
    <property type="entry name" value="PROTEIN_KINASE_DOM"/>
    <property type="match status" value="1"/>
</dbReference>
<dbReference type="GO" id="GO:0005737">
    <property type="term" value="C:cytoplasm"/>
    <property type="evidence" value="ECO:0007669"/>
    <property type="project" value="TreeGrafter"/>
</dbReference>
<feature type="domain" description="Protein kinase" evidence="6">
    <location>
        <begin position="9"/>
        <end position="258"/>
    </location>
</feature>
<feature type="compositionally biased region" description="Polar residues" evidence="5">
    <location>
        <begin position="284"/>
        <end position="299"/>
    </location>
</feature>
<evidence type="ECO:0000256" key="1">
    <source>
        <dbReference type="ARBA" id="ARBA00012513"/>
    </source>
</evidence>
<sequence>MALNLVGNYSLGAVIGQGSSAVVHQAWQRETGAFVAIKKFERSSNDIKAVLTELDLLSKLDHPNIVKYLGAINDSEGLHVVLEYMENGSLASVRKLFGDFSEPVCSSYVLFGLEYLHAQGVLHRDIKGANILTTKTGVAKVADFGVAARAASFAGADLDDDMVGSPYWMAPEIIEMSATPSAACDIWSLGCTILELTTGKPPHFDLAPMAALFRIVQDDVPRLPAGASEALRDFLLQCFNREAALRANARVLLGHAWLQRAPPLSPSEAAGFPATPPSCFQPPVSMTSQQPSRHVSSLNGKDELQRTSRGASGSKSVSTEHINSAGVVAPTLKPAVADSQALRKYREDEEDQIEDGFDVCKIFDGIGSVSCPNGPVGNGWQGARDEVLPLNNSFSSEAKWDVKPHDAGSRRELSRSKFGASLDTKADVLDPFTVGFFEDAEDFVHNDLRDRNMKKQEEINELLFDFAASVKKGDQVLLRLFTLVKPMVDEEHILSELGAISLVEALRSQGCAIEVLQALRIILFAVPNAADLLTALGIAPVLTSLIPITKLDDRVLGLLGTVLNIFGLRCSGPCLRVFLFSGGLQLAVELLMPRDKAAGLSSQCIAILASVEFLVRALDVKTVKLQLQNPSRAALCRALALRDTPSKLAASLEANLCANSSSPDRYSAELMANALAALSDADTVVKEAIAASKTATIVLGVLAEFPQRVRDAWEQGSDGDADAKLTVGLLKTLKAISMTSAAALDSLASCGAIETVVVVLEVAQVGAVKGDGFTKRLVPRRDELEDQLVPIVYYLCRIDRSRLARAARCGAATLLATCVARRRHLKQFALAILCELCHVAASDNQGDVAAELWRAGGVRLYVRLLDEAYWCVRALAALSSWLKADISVESAMSEPYCAKSMVFLFQRLDGAEFEQALEPLLDACNTSPRFVRALLDVSADLKRYLFVLEIGHKLERYTSAITRKTLLEILRATLATMDNPRNLLLETNIDNVLISLLTDDAISGQVLVMNLAGNILLVAA</sequence>
<feature type="binding site" evidence="4">
    <location>
        <position position="39"/>
    </location>
    <ligand>
        <name>ATP</name>
        <dbReference type="ChEBI" id="CHEBI:30616"/>
    </ligand>
</feature>
<dbReference type="EMBL" id="CAKKNE010000006">
    <property type="protein sequence ID" value="CAH0379378.1"/>
    <property type="molecule type" value="Genomic_DNA"/>
</dbReference>
<dbReference type="GO" id="GO:0004674">
    <property type="term" value="F:protein serine/threonine kinase activity"/>
    <property type="evidence" value="ECO:0007669"/>
    <property type="project" value="UniProtKB-EC"/>
</dbReference>
<dbReference type="PROSITE" id="PS00108">
    <property type="entry name" value="PROTEIN_KINASE_ST"/>
    <property type="match status" value="1"/>
</dbReference>
<dbReference type="PANTHER" id="PTHR48012">
    <property type="entry name" value="STERILE20-LIKE KINASE, ISOFORM B-RELATED"/>
    <property type="match status" value="1"/>
</dbReference>
<dbReference type="Proteomes" id="UP000789595">
    <property type="component" value="Unassembled WGS sequence"/>
</dbReference>
<dbReference type="InterPro" id="IPR008271">
    <property type="entry name" value="Ser/Thr_kinase_AS"/>
</dbReference>
<protein>
    <recommendedName>
        <fullName evidence="1">non-specific serine/threonine protein kinase</fullName>
        <ecNumber evidence="1">2.7.11.1</ecNumber>
    </recommendedName>
</protein>
<evidence type="ECO:0000259" key="6">
    <source>
        <dbReference type="PROSITE" id="PS50011"/>
    </source>
</evidence>
<dbReference type="OrthoDB" id="8693905at2759"/>
<proteinExistence type="predicted"/>
<dbReference type="SUPFAM" id="SSF56112">
    <property type="entry name" value="Protein kinase-like (PK-like)"/>
    <property type="match status" value="1"/>
</dbReference>
<dbReference type="SMART" id="SM00220">
    <property type="entry name" value="S_TKc"/>
    <property type="match status" value="1"/>
</dbReference>